<accession>A0A5F8G2U8</accession>
<organism evidence="18 19">
    <name type="scientific">Monodelphis domestica</name>
    <name type="common">Gray short-tailed opossum</name>
    <dbReference type="NCBI Taxonomy" id="13616"/>
    <lineage>
        <taxon>Eukaryota</taxon>
        <taxon>Metazoa</taxon>
        <taxon>Chordata</taxon>
        <taxon>Craniata</taxon>
        <taxon>Vertebrata</taxon>
        <taxon>Euteleostomi</taxon>
        <taxon>Mammalia</taxon>
        <taxon>Metatheria</taxon>
        <taxon>Didelphimorphia</taxon>
        <taxon>Didelphidae</taxon>
        <taxon>Monodelphis</taxon>
    </lineage>
</organism>
<evidence type="ECO:0000313" key="18">
    <source>
        <dbReference type="Ensembl" id="ENSMODP00000041782.1"/>
    </source>
</evidence>
<dbReference type="GO" id="GO:0003735">
    <property type="term" value="F:structural constituent of ribosome"/>
    <property type="evidence" value="ECO:0000318"/>
    <property type="project" value="GO_Central"/>
</dbReference>
<dbReference type="STRING" id="13616.ENSMODP00000041782"/>
<evidence type="ECO:0000256" key="9">
    <source>
        <dbReference type="ARBA" id="ARBA00022980"/>
    </source>
</evidence>
<evidence type="ECO:0000256" key="6">
    <source>
        <dbReference type="ARBA" id="ARBA00022730"/>
    </source>
</evidence>
<dbReference type="PANTHER" id="PTHR10744">
    <property type="entry name" value="40S RIBOSOMAL PROTEIN S11 FAMILY MEMBER"/>
    <property type="match status" value="1"/>
</dbReference>
<evidence type="ECO:0000313" key="19">
    <source>
        <dbReference type="Proteomes" id="UP000002280"/>
    </source>
</evidence>
<sequence>VAILTYQNKKRVLLGDTAKEKLPRYPKKIDLGFKTPKKAIEDTYIDKNGILSGVVTKMKRPRNVVSRQDYLHHIRKYSRFEKRHRNRSVHLSPCFPNVQIGDIVTVGECRPLSKTVRFNVLEVTKAVGTEKKFQKF</sequence>
<keyword evidence="11" id="KW-0564">Palmitate</keyword>
<evidence type="ECO:0000256" key="10">
    <source>
        <dbReference type="ARBA" id="ARBA00022990"/>
    </source>
</evidence>
<dbReference type="Gene3D" id="2.40.50.1000">
    <property type="match status" value="1"/>
</dbReference>
<evidence type="ECO:0000259" key="17">
    <source>
        <dbReference type="Pfam" id="PF16205"/>
    </source>
</evidence>
<dbReference type="InterPro" id="IPR000266">
    <property type="entry name" value="Ribosomal_uS17"/>
</dbReference>
<evidence type="ECO:0000256" key="3">
    <source>
        <dbReference type="ARBA" id="ARBA00022481"/>
    </source>
</evidence>
<keyword evidence="19" id="KW-1185">Reference proteome</keyword>
<evidence type="ECO:0000256" key="4">
    <source>
        <dbReference type="ARBA" id="ARBA00022490"/>
    </source>
</evidence>
<dbReference type="PANTHER" id="PTHR10744:SF52">
    <property type="entry name" value="SMALL RIBOSOMAL SUBUNIT PROTEIN US17"/>
    <property type="match status" value="1"/>
</dbReference>
<keyword evidence="5" id="KW-0597">Phosphoprotein</keyword>
<dbReference type="AlphaFoldDB" id="A0A5F8G2U8"/>
<evidence type="ECO:0000256" key="2">
    <source>
        <dbReference type="ARBA" id="ARBA00010254"/>
    </source>
</evidence>
<comment type="subcellular location">
    <subcellularLocation>
        <location evidence="1">Cytoplasm</location>
    </subcellularLocation>
</comment>
<dbReference type="SUPFAM" id="SSF50249">
    <property type="entry name" value="Nucleic acid-binding proteins"/>
    <property type="match status" value="1"/>
</dbReference>
<evidence type="ECO:0000256" key="13">
    <source>
        <dbReference type="ARBA" id="ARBA00023288"/>
    </source>
</evidence>
<dbReference type="Pfam" id="PF16205">
    <property type="entry name" value="Ribosomal_S17_N"/>
    <property type="match status" value="1"/>
</dbReference>
<name>A0A5F8G2U8_MONDO</name>
<feature type="domain" description="Small ribosomal subunit protein uS17 N-terminal" evidence="17">
    <location>
        <begin position="7"/>
        <end position="48"/>
    </location>
</feature>
<dbReference type="GO" id="GO:0022627">
    <property type="term" value="C:cytosolic small ribosomal subunit"/>
    <property type="evidence" value="ECO:0000318"/>
    <property type="project" value="GO_Central"/>
</dbReference>
<comment type="similarity">
    <text evidence="2 16">Belongs to the universal ribosomal protein uS17 family.</text>
</comment>
<evidence type="ECO:0000256" key="14">
    <source>
        <dbReference type="ARBA" id="ARBA00035164"/>
    </source>
</evidence>
<dbReference type="Ensembl" id="ENSMODT00000005028.2">
    <property type="protein sequence ID" value="ENSMODP00000041782.1"/>
    <property type="gene ID" value="ENSMODG00000004003.2"/>
</dbReference>
<dbReference type="InterPro" id="IPR019979">
    <property type="entry name" value="Ribosomal_uS17_CS"/>
</dbReference>
<keyword evidence="3" id="KW-0488">Methylation</keyword>
<keyword evidence="9 16" id="KW-0689">Ribosomal protein</keyword>
<evidence type="ECO:0000256" key="8">
    <source>
        <dbReference type="ARBA" id="ARBA00022934"/>
    </source>
</evidence>
<dbReference type="PROSITE" id="PS00056">
    <property type="entry name" value="RIBOSOMAL_S17"/>
    <property type="match status" value="1"/>
</dbReference>
<keyword evidence="6" id="KW-0699">rRNA-binding</keyword>
<evidence type="ECO:0000256" key="16">
    <source>
        <dbReference type="RuleBase" id="RU003872"/>
    </source>
</evidence>
<dbReference type="Proteomes" id="UP000002280">
    <property type="component" value="Chromosome 3"/>
</dbReference>
<dbReference type="GeneTree" id="ENSGT00390000002732"/>
<evidence type="ECO:0000256" key="1">
    <source>
        <dbReference type="ARBA" id="ARBA00004496"/>
    </source>
</evidence>
<reference evidence="18" key="2">
    <citation type="submission" date="2025-08" db="UniProtKB">
        <authorList>
            <consortium name="Ensembl"/>
        </authorList>
    </citation>
    <scope>IDENTIFICATION</scope>
</reference>
<evidence type="ECO:0000256" key="11">
    <source>
        <dbReference type="ARBA" id="ARBA00023139"/>
    </source>
</evidence>
<dbReference type="InterPro" id="IPR032440">
    <property type="entry name" value="Ribosomal_uS17_N"/>
</dbReference>
<reference evidence="18" key="3">
    <citation type="submission" date="2025-09" db="UniProtKB">
        <authorList>
            <consortium name="Ensembl"/>
        </authorList>
    </citation>
    <scope>IDENTIFICATION</scope>
</reference>
<dbReference type="Pfam" id="PF00366">
    <property type="entry name" value="Ribosomal_S17"/>
    <property type="match status" value="1"/>
</dbReference>
<evidence type="ECO:0000256" key="5">
    <source>
        <dbReference type="ARBA" id="ARBA00022553"/>
    </source>
</evidence>
<dbReference type="FunFam" id="2.40.50.1000:FF:000008">
    <property type="entry name" value="40S ribosomal protein S11"/>
    <property type="match status" value="1"/>
</dbReference>
<dbReference type="GO" id="GO:0006412">
    <property type="term" value="P:translation"/>
    <property type="evidence" value="ECO:0007669"/>
    <property type="project" value="InterPro"/>
</dbReference>
<keyword evidence="7" id="KW-0694">RNA-binding</keyword>
<keyword evidence="10" id="KW-0007">Acetylation</keyword>
<reference evidence="18 19" key="1">
    <citation type="journal article" date="2007" name="Nature">
        <title>Genome of the marsupial Monodelphis domestica reveals innovation in non-coding sequences.</title>
        <authorList>
            <person name="Mikkelsen T.S."/>
            <person name="Wakefield M.J."/>
            <person name="Aken B."/>
            <person name="Amemiya C.T."/>
            <person name="Chang J.L."/>
            <person name="Duke S."/>
            <person name="Garber M."/>
            <person name="Gentles A.J."/>
            <person name="Goodstadt L."/>
            <person name="Heger A."/>
            <person name="Jurka J."/>
            <person name="Kamal M."/>
            <person name="Mauceli E."/>
            <person name="Searle S.M."/>
            <person name="Sharpe T."/>
            <person name="Baker M.L."/>
            <person name="Batzer M.A."/>
            <person name="Benos P.V."/>
            <person name="Belov K."/>
            <person name="Clamp M."/>
            <person name="Cook A."/>
            <person name="Cuff J."/>
            <person name="Das R."/>
            <person name="Davidow L."/>
            <person name="Deakin J.E."/>
            <person name="Fazzari M.J."/>
            <person name="Glass J.L."/>
            <person name="Grabherr M."/>
            <person name="Greally J.M."/>
            <person name="Gu W."/>
            <person name="Hore T.A."/>
            <person name="Huttley G.A."/>
            <person name="Kleber M."/>
            <person name="Jirtle R.L."/>
            <person name="Koina E."/>
            <person name="Lee J.T."/>
            <person name="Mahony S."/>
            <person name="Marra M.A."/>
            <person name="Miller R.D."/>
            <person name="Nicholls R.D."/>
            <person name="Oda M."/>
            <person name="Papenfuss A.T."/>
            <person name="Parra Z.E."/>
            <person name="Pollock D.D."/>
            <person name="Ray D.A."/>
            <person name="Schein J.E."/>
            <person name="Speed T.P."/>
            <person name="Thompson K."/>
            <person name="VandeBerg J.L."/>
            <person name="Wade C.M."/>
            <person name="Walker J.A."/>
            <person name="Waters P.D."/>
            <person name="Webber C."/>
            <person name="Weidman J.R."/>
            <person name="Xie X."/>
            <person name="Zody M.C."/>
            <person name="Baldwin J."/>
            <person name="Abdouelleil A."/>
            <person name="Abdulkadir J."/>
            <person name="Abebe A."/>
            <person name="Abera B."/>
            <person name="Abreu J."/>
            <person name="Acer S.C."/>
            <person name="Aftuck L."/>
            <person name="Alexander A."/>
            <person name="An P."/>
            <person name="Anderson E."/>
            <person name="Anderson S."/>
            <person name="Arachi H."/>
            <person name="Azer M."/>
            <person name="Bachantsang P."/>
            <person name="Barry A."/>
            <person name="Bayul T."/>
            <person name="Berlin A."/>
            <person name="Bessette D."/>
            <person name="Bloom T."/>
            <person name="Bloom T."/>
            <person name="Boguslavskiy L."/>
            <person name="Bonnet C."/>
            <person name="Boukhgalter B."/>
            <person name="Bourzgui I."/>
            <person name="Brown A."/>
            <person name="Cahill P."/>
            <person name="Channer S."/>
            <person name="Cheshatsang Y."/>
            <person name="Chuda L."/>
            <person name="Citroen M."/>
            <person name="Collymore A."/>
            <person name="Cooke P."/>
            <person name="Costello M."/>
            <person name="D'Aco K."/>
            <person name="Daza R."/>
            <person name="De Haan G."/>
            <person name="DeGray S."/>
            <person name="DeMaso C."/>
            <person name="Dhargay N."/>
            <person name="Dooley K."/>
            <person name="Dooley E."/>
            <person name="Doricent M."/>
            <person name="Dorje P."/>
            <person name="Dorjee K."/>
            <person name="Dupes A."/>
            <person name="Elong R."/>
            <person name="Falk J."/>
            <person name="Farina A."/>
            <person name="Faro S."/>
            <person name="Ferguson D."/>
            <person name="Fisher S."/>
            <person name="Foley C.D."/>
            <person name="Franke A."/>
            <person name="Friedrich D."/>
            <person name="Gadbois L."/>
            <person name="Gearin G."/>
            <person name="Gearin C.R."/>
            <person name="Giannoukos G."/>
            <person name="Goode T."/>
            <person name="Graham J."/>
            <person name="Grandbois E."/>
            <person name="Grewal S."/>
            <person name="Gyaltsen K."/>
            <person name="Hafez N."/>
            <person name="Hagos B."/>
            <person name="Hall J."/>
            <person name="Henson C."/>
            <person name="Hollinger A."/>
            <person name="Honan T."/>
            <person name="Huard M.D."/>
            <person name="Hughes L."/>
            <person name="Hurhula B."/>
            <person name="Husby M.E."/>
            <person name="Kamat A."/>
            <person name="Kanga B."/>
            <person name="Kashin S."/>
            <person name="Khazanovich D."/>
            <person name="Kisner P."/>
            <person name="Lance K."/>
            <person name="Lara M."/>
            <person name="Lee W."/>
            <person name="Lennon N."/>
            <person name="Letendre F."/>
            <person name="LeVine R."/>
            <person name="Lipovsky A."/>
            <person name="Liu X."/>
            <person name="Liu J."/>
            <person name="Liu S."/>
            <person name="Lokyitsang T."/>
            <person name="Lokyitsang Y."/>
            <person name="Lubonja R."/>
            <person name="Lui A."/>
            <person name="MacDonald P."/>
            <person name="Magnisalis V."/>
            <person name="Maru K."/>
            <person name="Matthews C."/>
            <person name="McCusker W."/>
            <person name="McDonough S."/>
            <person name="Mehta T."/>
            <person name="Meldrim J."/>
            <person name="Meneus L."/>
            <person name="Mihai O."/>
            <person name="Mihalev A."/>
            <person name="Mihova T."/>
            <person name="Mittelman R."/>
            <person name="Mlenga V."/>
            <person name="Montmayeur A."/>
            <person name="Mulrain L."/>
            <person name="Navidi A."/>
            <person name="Naylor J."/>
            <person name="Negash T."/>
            <person name="Nguyen T."/>
            <person name="Nguyen N."/>
            <person name="Nicol R."/>
            <person name="Norbu C."/>
            <person name="Norbu N."/>
            <person name="Novod N."/>
            <person name="O'Neill B."/>
            <person name="Osman S."/>
            <person name="Markiewicz E."/>
            <person name="Oyono O.L."/>
            <person name="Patti C."/>
            <person name="Phunkhang P."/>
            <person name="Pierre F."/>
            <person name="Priest M."/>
            <person name="Raghuraman S."/>
            <person name="Rege F."/>
            <person name="Reyes R."/>
            <person name="Rise C."/>
            <person name="Rogov P."/>
            <person name="Ross K."/>
            <person name="Ryan E."/>
            <person name="Settipalli S."/>
            <person name="Shea T."/>
            <person name="Sherpa N."/>
            <person name="Shi L."/>
            <person name="Shih D."/>
            <person name="Sparrow T."/>
            <person name="Spaulding J."/>
            <person name="Stalker J."/>
            <person name="Stange-Thomann N."/>
            <person name="Stavropoulos S."/>
            <person name="Stone C."/>
            <person name="Strader C."/>
            <person name="Tesfaye S."/>
            <person name="Thomson T."/>
            <person name="Thoulutsang Y."/>
            <person name="Thoulutsang D."/>
            <person name="Topham K."/>
            <person name="Topping I."/>
            <person name="Tsamla T."/>
            <person name="Vassiliev H."/>
            <person name="Vo A."/>
            <person name="Wangchuk T."/>
            <person name="Wangdi T."/>
            <person name="Weiand M."/>
            <person name="Wilkinson J."/>
            <person name="Wilson A."/>
            <person name="Yadav S."/>
            <person name="Young G."/>
            <person name="Yu Q."/>
            <person name="Zembek L."/>
            <person name="Zhong D."/>
            <person name="Zimmer A."/>
            <person name="Zwirko Z."/>
            <person name="Jaffe D.B."/>
            <person name="Alvarez P."/>
            <person name="Brockman W."/>
            <person name="Butler J."/>
            <person name="Chin C."/>
            <person name="Gnerre S."/>
            <person name="MacCallum I."/>
            <person name="Graves J.A."/>
            <person name="Ponting C.P."/>
            <person name="Breen M."/>
            <person name="Samollow P.B."/>
            <person name="Lander E.S."/>
            <person name="Lindblad-Toh K."/>
        </authorList>
    </citation>
    <scope>NUCLEOTIDE SEQUENCE [LARGE SCALE GENOMIC DNA]</scope>
</reference>
<keyword evidence="8" id="KW-0164">Citrullination</keyword>
<keyword evidence="12 16" id="KW-0687">Ribonucleoprotein</keyword>
<evidence type="ECO:0000256" key="15">
    <source>
        <dbReference type="ARBA" id="ARBA00035471"/>
    </source>
</evidence>
<proteinExistence type="inferred from homology"/>
<keyword evidence="13" id="KW-0449">Lipoprotein</keyword>
<keyword evidence="4" id="KW-0963">Cytoplasm</keyword>
<dbReference type="Bgee" id="ENSMODG00000004003">
    <property type="expression patterns" value="Expressed in testis and 11 other cell types or tissues"/>
</dbReference>
<dbReference type="InterPro" id="IPR012340">
    <property type="entry name" value="NA-bd_OB-fold"/>
</dbReference>
<dbReference type="CDD" id="cd00364">
    <property type="entry name" value="Ribosomal_uS17"/>
    <property type="match status" value="1"/>
</dbReference>
<dbReference type="PRINTS" id="PR00973">
    <property type="entry name" value="RIBOSOMALS17"/>
</dbReference>
<evidence type="ECO:0000256" key="12">
    <source>
        <dbReference type="ARBA" id="ARBA00023274"/>
    </source>
</evidence>
<dbReference type="InParanoid" id="A0A5F8G2U8"/>
<dbReference type="GO" id="GO:0019843">
    <property type="term" value="F:rRNA binding"/>
    <property type="evidence" value="ECO:0007669"/>
    <property type="project" value="UniProtKB-KW"/>
</dbReference>
<protein>
    <recommendedName>
        <fullName evidence="14">Small ribosomal subunit protein uS17</fullName>
    </recommendedName>
    <alternativeName>
        <fullName evidence="15">40S ribosomal protein S11</fullName>
    </alternativeName>
</protein>
<evidence type="ECO:0000256" key="7">
    <source>
        <dbReference type="ARBA" id="ARBA00022884"/>
    </source>
</evidence>